<sequence length="251" mass="25551">MAATRIGAPMLGVLGGMGPLASAQFMLRLTLLTDAARDQDHIPAVLWSDPRVPDRTAARIAGGEDPLPALLRGIAGLQAAGCGAIAIPCNTAHGWIEGMQAATPLPILHIVDAAEAELRRLGVAPGPIGVMGTAGTLAMRLYQARLEARGWTCLVPEAAEMATLVSPGIAEVKANRITAAYEPLAEAAQRLVVRGARAVVLGCTEIPLGIAAGPALPFPVCDTIDGLARAAIAWAGRSLSQSGSATPAGLA</sequence>
<dbReference type="SUPFAM" id="SSF53681">
    <property type="entry name" value="Aspartate/glutamate racemase"/>
    <property type="match status" value="2"/>
</dbReference>
<dbReference type="InterPro" id="IPR015942">
    <property type="entry name" value="Asp/Glu/hydantoin_racemase"/>
</dbReference>
<dbReference type="PANTHER" id="PTHR21198:SF7">
    <property type="entry name" value="ASPARTATE-GLUTAMATE RACEMASE FAMILY"/>
    <property type="match status" value="1"/>
</dbReference>
<dbReference type="RefSeq" id="WP_168034842.1">
    <property type="nucleotide sequence ID" value="NZ_JAAVNE010000066.1"/>
</dbReference>
<evidence type="ECO:0000313" key="3">
    <source>
        <dbReference type="EMBL" id="NKC34125.1"/>
    </source>
</evidence>
<comment type="caution">
    <text evidence="3">The sequence shown here is derived from an EMBL/GenBank/DDBJ whole genome shotgun (WGS) entry which is preliminary data.</text>
</comment>
<accession>A0ABX1EBD9</accession>
<keyword evidence="2" id="KW-0413">Isomerase</keyword>
<name>A0ABX1EBD9_9PROT</name>
<dbReference type="InterPro" id="IPR001920">
    <property type="entry name" value="Asp/Glu_race"/>
</dbReference>
<dbReference type="EMBL" id="JAAVNE010000066">
    <property type="protein sequence ID" value="NKC34125.1"/>
    <property type="molecule type" value="Genomic_DNA"/>
</dbReference>
<reference evidence="3 4" key="1">
    <citation type="submission" date="2020-03" db="EMBL/GenBank/DDBJ databases">
        <title>Roseomonas selenitidurans sp. nov. isolated from urban soil.</title>
        <authorList>
            <person name="Liu H."/>
        </authorList>
    </citation>
    <scope>NUCLEOTIDE SEQUENCE [LARGE SCALE GENOMIC DNA]</scope>
    <source>
        <strain evidence="3 4">BU-1</strain>
    </source>
</reference>
<keyword evidence="4" id="KW-1185">Reference proteome</keyword>
<gene>
    <name evidence="3" type="ORF">HEQ75_24930</name>
</gene>
<dbReference type="Gene3D" id="3.40.50.1860">
    <property type="match status" value="2"/>
</dbReference>
<protein>
    <submittedName>
        <fullName evidence="3">Aspartate/glutamate racemase family protein</fullName>
    </submittedName>
</protein>
<evidence type="ECO:0000256" key="1">
    <source>
        <dbReference type="ARBA" id="ARBA00007847"/>
    </source>
</evidence>
<dbReference type="PANTHER" id="PTHR21198">
    <property type="entry name" value="GLUTAMATE RACEMASE"/>
    <property type="match status" value="1"/>
</dbReference>
<evidence type="ECO:0000313" key="4">
    <source>
        <dbReference type="Proteomes" id="UP000787635"/>
    </source>
</evidence>
<dbReference type="Pfam" id="PF01177">
    <property type="entry name" value="Asp_Glu_race"/>
    <property type="match status" value="1"/>
</dbReference>
<dbReference type="Proteomes" id="UP000787635">
    <property type="component" value="Unassembled WGS sequence"/>
</dbReference>
<comment type="similarity">
    <text evidence="1">Belongs to the aspartate/glutamate racemases family.</text>
</comment>
<organism evidence="3 4">
    <name type="scientific">Falsiroseomonas selenitidurans</name>
    <dbReference type="NCBI Taxonomy" id="2716335"/>
    <lineage>
        <taxon>Bacteria</taxon>
        <taxon>Pseudomonadati</taxon>
        <taxon>Pseudomonadota</taxon>
        <taxon>Alphaproteobacteria</taxon>
        <taxon>Acetobacterales</taxon>
        <taxon>Roseomonadaceae</taxon>
        <taxon>Falsiroseomonas</taxon>
    </lineage>
</organism>
<dbReference type="NCBIfam" id="TIGR00035">
    <property type="entry name" value="asp_race"/>
    <property type="match status" value="1"/>
</dbReference>
<evidence type="ECO:0000256" key="2">
    <source>
        <dbReference type="ARBA" id="ARBA00023235"/>
    </source>
</evidence>
<proteinExistence type="inferred from homology"/>
<dbReference type="InterPro" id="IPR004380">
    <property type="entry name" value="Asp_race"/>
</dbReference>